<proteinExistence type="predicted"/>
<accession>A0A4Z2F025</accession>
<feature type="region of interest" description="Disordered" evidence="1">
    <location>
        <begin position="1"/>
        <end position="47"/>
    </location>
</feature>
<feature type="compositionally biased region" description="Basic and acidic residues" evidence="1">
    <location>
        <begin position="34"/>
        <end position="47"/>
    </location>
</feature>
<dbReference type="PANTHER" id="PTHR31709">
    <property type="entry name" value="LEUCINE ZIPPER PROTEIN 4-RELATED"/>
    <property type="match status" value="1"/>
</dbReference>
<gene>
    <name evidence="2" type="ORF">EYF80_055361</name>
</gene>
<reference evidence="2 3" key="1">
    <citation type="submission" date="2019-03" db="EMBL/GenBank/DDBJ databases">
        <title>First draft genome of Liparis tanakae, snailfish: a comprehensive survey of snailfish specific genes.</title>
        <authorList>
            <person name="Kim W."/>
            <person name="Song I."/>
            <person name="Jeong J.-H."/>
            <person name="Kim D."/>
            <person name="Kim S."/>
            <person name="Ryu S."/>
            <person name="Song J.Y."/>
            <person name="Lee S.K."/>
        </authorList>
    </citation>
    <scope>NUCLEOTIDE SEQUENCE [LARGE SCALE GENOMIC DNA]</scope>
    <source>
        <tissue evidence="2">Muscle</tissue>
    </source>
</reference>
<dbReference type="AlphaFoldDB" id="A0A4Z2F025"/>
<dbReference type="EMBL" id="SRLO01001955">
    <property type="protein sequence ID" value="TNN34479.1"/>
    <property type="molecule type" value="Genomic_DNA"/>
</dbReference>
<dbReference type="OrthoDB" id="10221108at2759"/>
<dbReference type="InterPro" id="IPR052690">
    <property type="entry name" value="Antho-RFamide"/>
</dbReference>
<name>A0A4Z2F025_9TELE</name>
<organism evidence="2 3">
    <name type="scientific">Liparis tanakae</name>
    <name type="common">Tanaka's snailfish</name>
    <dbReference type="NCBI Taxonomy" id="230148"/>
    <lineage>
        <taxon>Eukaryota</taxon>
        <taxon>Metazoa</taxon>
        <taxon>Chordata</taxon>
        <taxon>Craniata</taxon>
        <taxon>Vertebrata</taxon>
        <taxon>Euteleostomi</taxon>
        <taxon>Actinopterygii</taxon>
        <taxon>Neopterygii</taxon>
        <taxon>Teleostei</taxon>
        <taxon>Neoteleostei</taxon>
        <taxon>Acanthomorphata</taxon>
        <taxon>Eupercaria</taxon>
        <taxon>Perciformes</taxon>
        <taxon>Cottioidei</taxon>
        <taxon>Cottales</taxon>
        <taxon>Liparidae</taxon>
        <taxon>Liparis</taxon>
    </lineage>
</organism>
<keyword evidence="3" id="KW-1185">Reference proteome</keyword>
<dbReference type="PANTHER" id="PTHR31709:SF3">
    <property type="entry name" value="LEUCINE ZIPPER PROTEIN 4-RELATED"/>
    <property type="match status" value="1"/>
</dbReference>
<evidence type="ECO:0000313" key="3">
    <source>
        <dbReference type="Proteomes" id="UP000314294"/>
    </source>
</evidence>
<protein>
    <submittedName>
        <fullName evidence="2">Uncharacterized protein</fullName>
    </submittedName>
</protein>
<evidence type="ECO:0000256" key="1">
    <source>
        <dbReference type="SAM" id="MobiDB-lite"/>
    </source>
</evidence>
<sequence>MCRRAPSVGGESEAARSFMEPQHHAASELQSVRATERQSYRATERQSCRATEMQSFRASDLQSYRASDLQSCRATELQSYRAAELQSYRAAELQSCRATELQRYRAPVPPRSRFLGTPDGAASPLPLPSACLRLSAVGRSPSCPPRVDSTGIAISICHMKGEEASVPIKTVFKKADEK</sequence>
<comment type="caution">
    <text evidence="2">The sequence shown here is derived from an EMBL/GenBank/DDBJ whole genome shotgun (WGS) entry which is preliminary data.</text>
</comment>
<evidence type="ECO:0000313" key="2">
    <source>
        <dbReference type="EMBL" id="TNN34479.1"/>
    </source>
</evidence>
<dbReference type="Proteomes" id="UP000314294">
    <property type="component" value="Unassembled WGS sequence"/>
</dbReference>